<keyword evidence="3" id="KW-1185">Reference proteome</keyword>
<reference evidence="2 3" key="1">
    <citation type="submission" date="2016-08" db="EMBL/GenBank/DDBJ databases">
        <title>Evolution of the type three secretion system and type three effector repertoires in Xanthomonas.</title>
        <authorList>
            <person name="Merda D."/>
            <person name="Briand M."/>
            <person name="Bosis E."/>
            <person name="Rousseau C."/>
            <person name="Portier P."/>
            <person name="Jacques M.-A."/>
            <person name="Fischer-Le Saux M."/>
        </authorList>
    </citation>
    <scope>NUCLEOTIDE SEQUENCE [LARGE SCALE GENOMIC DNA]</scope>
    <source>
        <strain evidence="2 3">CFBP 4691</strain>
    </source>
</reference>
<organism evidence="2 3">
    <name type="scientific">Xanthomonas theicola</name>
    <dbReference type="NCBI Taxonomy" id="56464"/>
    <lineage>
        <taxon>Bacteria</taxon>
        <taxon>Pseudomonadati</taxon>
        <taxon>Pseudomonadota</taxon>
        <taxon>Gammaproteobacteria</taxon>
        <taxon>Lysobacterales</taxon>
        <taxon>Lysobacteraceae</taxon>
        <taxon>Xanthomonas</taxon>
    </lineage>
</organism>
<evidence type="ECO:0000256" key="1">
    <source>
        <dbReference type="SAM" id="MobiDB-lite"/>
    </source>
</evidence>
<sequence length="354" mass="35025">MLDDSGVVDRNAADRDRSAPTCEDVAMSFSSFFKKIGHGISHAAHEVAHDVESAAKNVAKGVEGVVEHGAGAIDDALHGDFKDALKQMGKAGQSVADTVKAEARLALTAGTAMVDLTLGSLADAHLSKGLTKLAQCAKGVVDHTRDGLDQTVNQFVDSSEGVVSGGLRCAGDVVHGHFDRLGKDGLSVAGDALNVGMCLTPEGVAESVGANVASSVLHGTPLAQFSAVAGDALARKPMQMLKDTASTVAEDVAAPVVDPLLQRAAAGRSSAVSPRADAGEQAGTGAQATGDSAPLLAALAPGGGASIAGGASGYSVLTAADDDSGQEGHVGLEVLAGVASLSVAGGGSAALHRA</sequence>
<protein>
    <recommendedName>
        <fullName evidence="4">Senescence domain-containing protein</fullName>
    </recommendedName>
</protein>
<proteinExistence type="predicted"/>
<name>A0A2S6ZJB3_9XANT</name>
<feature type="region of interest" description="Disordered" evidence="1">
    <location>
        <begin position="268"/>
        <end position="289"/>
    </location>
</feature>
<feature type="compositionally biased region" description="Low complexity" evidence="1">
    <location>
        <begin position="279"/>
        <end position="289"/>
    </location>
</feature>
<evidence type="ECO:0008006" key="4">
    <source>
        <dbReference type="Google" id="ProtNLM"/>
    </source>
</evidence>
<dbReference type="AlphaFoldDB" id="A0A2S6ZJB3"/>
<dbReference type="Proteomes" id="UP000239898">
    <property type="component" value="Unassembled WGS sequence"/>
</dbReference>
<evidence type="ECO:0000313" key="2">
    <source>
        <dbReference type="EMBL" id="PPT92351.1"/>
    </source>
</evidence>
<comment type="caution">
    <text evidence="2">The sequence shown here is derived from an EMBL/GenBank/DDBJ whole genome shotgun (WGS) entry which is preliminary data.</text>
</comment>
<evidence type="ECO:0000313" key="3">
    <source>
        <dbReference type="Proteomes" id="UP000239898"/>
    </source>
</evidence>
<gene>
    <name evidence="2" type="ORF">XthCFBP4691_04530</name>
</gene>
<accession>A0A2S6ZJB3</accession>
<dbReference type="EMBL" id="MIGX01000011">
    <property type="protein sequence ID" value="PPT92351.1"/>
    <property type="molecule type" value="Genomic_DNA"/>
</dbReference>